<proteinExistence type="predicted"/>
<dbReference type="Proteomes" id="UP001207116">
    <property type="component" value="Unassembled WGS sequence"/>
</dbReference>
<protein>
    <submittedName>
        <fullName evidence="1">DUF922 domain-containing protein</fullName>
    </submittedName>
</protein>
<dbReference type="RefSeq" id="WP_266013337.1">
    <property type="nucleotide sequence ID" value="NZ_JAPFQP010000003.1"/>
</dbReference>
<accession>A0AAE3SPA2</accession>
<comment type="caution">
    <text evidence="1">The sequence shown here is derived from an EMBL/GenBank/DDBJ whole genome shotgun (WGS) entry which is preliminary data.</text>
</comment>
<dbReference type="EMBL" id="JAPFQP010000003">
    <property type="protein sequence ID" value="MCX2720001.1"/>
    <property type="molecule type" value="Genomic_DNA"/>
</dbReference>
<dbReference type="AlphaFoldDB" id="A0AAE3SPA2"/>
<organism evidence="1 2">
    <name type="scientific">Lentiprolixibacter aurantiacus</name>
    <dbReference type="NCBI Taxonomy" id="2993939"/>
    <lineage>
        <taxon>Bacteria</taxon>
        <taxon>Pseudomonadati</taxon>
        <taxon>Bacteroidota</taxon>
        <taxon>Flavobacteriia</taxon>
        <taxon>Flavobacteriales</taxon>
        <taxon>Flavobacteriaceae</taxon>
        <taxon>Lentiprolixibacter</taxon>
    </lineage>
</organism>
<evidence type="ECO:0000313" key="1">
    <source>
        <dbReference type="EMBL" id="MCX2720001.1"/>
    </source>
</evidence>
<evidence type="ECO:0000313" key="2">
    <source>
        <dbReference type="Proteomes" id="UP001207116"/>
    </source>
</evidence>
<gene>
    <name evidence="1" type="ORF">OO016_10350</name>
</gene>
<reference evidence="1" key="1">
    <citation type="submission" date="2022-11" db="EMBL/GenBank/DDBJ databases">
        <title>The characterization of three novel Bacteroidetes species and genomic analysis of their roles in tidal elemental geochemical cycles.</title>
        <authorList>
            <person name="Ma K.-J."/>
        </authorList>
    </citation>
    <scope>NUCLEOTIDE SEQUENCE</scope>
    <source>
        <strain evidence="1">M415</strain>
    </source>
</reference>
<keyword evidence="2" id="KW-1185">Reference proteome</keyword>
<dbReference type="InterPro" id="IPR010321">
    <property type="entry name" value="DUF922"/>
</dbReference>
<dbReference type="Pfam" id="PF06037">
    <property type="entry name" value="DUF922"/>
    <property type="match status" value="1"/>
</dbReference>
<name>A0AAE3SPA2_9FLAO</name>
<sequence length="178" mass="20613">MGSLKNQISLLFLFLWCTTSIIAQEEEAILWSPEYRLSWDDFKGLPPTTGRVAATTASGISYYFSSTEVDGEMEVDFTVRTYFYPQKSWYIPEICNAVILSHEQLHFDIAEMFARKMRRQLAATSFTTNIKAEVRAIYQQINKELADFQRQYDQETDFSRNVAQQQAWNAAIKEALGY</sequence>